<protein>
    <submittedName>
        <fullName evidence="2">VOC family protein</fullName>
    </submittedName>
</protein>
<dbReference type="PIRSF" id="PIRSF021700">
    <property type="entry name" value="3_dmu_93_MTrfase"/>
    <property type="match status" value="1"/>
</dbReference>
<feature type="domain" description="PhnB-like" evidence="1">
    <location>
        <begin position="13"/>
        <end position="122"/>
    </location>
</feature>
<name>A0ABX6EFB5_9HYPH</name>
<dbReference type="SUPFAM" id="SSF54593">
    <property type="entry name" value="Glyoxalase/Bleomycin resistance protein/Dihydroxybiphenyl dioxygenase"/>
    <property type="match status" value="1"/>
</dbReference>
<dbReference type="Proteomes" id="UP000424673">
    <property type="component" value="Chromosome"/>
</dbReference>
<keyword evidence="3" id="KW-1185">Reference proteome</keyword>
<reference evidence="3" key="1">
    <citation type="submission" date="2019-09" db="EMBL/GenBank/DDBJ databases">
        <title>Isolation and complete genome sequencing of Methylocystis species.</title>
        <authorList>
            <person name="Rumah B.L."/>
            <person name="Stead C.E."/>
            <person name="Stevens B.C."/>
            <person name="Minton N.P."/>
            <person name="Grosse-Honebrink A."/>
            <person name="Zhang Y."/>
        </authorList>
    </citation>
    <scope>NUCLEOTIDE SEQUENCE [LARGE SCALE GENOMIC DNA]</scope>
    <source>
        <strain evidence="3">BRCS1</strain>
    </source>
</reference>
<dbReference type="InterPro" id="IPR028973">
    <property type="entry name" value="PhnB-like"/>
</dbReference>
<evidence type="ECO:0000259" key="1">
    <source>
        <dbReference type="Pfam" id="PF06983"/>
    </source>
</evidence>
<proteinExistence type="predicted"/>
<dbReference type="EMBL" id="CP044328">
    <property type="protein sequence ID" value="QGM93488.1"/>
    <property type="molecule type" value="Genomic_DNA"/>
</dbReference>
<dbReference type="PANTHER" id="PTHR33990:SF2">
    <property type="entry name" value="PHNB-LIKE DOMAIN-CONTAINING PROTEIN"/>
    <property type="match status" value="1"/>
</dbReference>
<evidence type="ECO:0000313" key="3">
    <source>
        <dbReference type="Proteomes" id="UP000424673"/>
    </source>
</evidence>
<dbReference type="InterPro" id="IPR009725">
    <property type="entry name" value="3_dmu_93_MTrfase"/>
</dbReference>
<dbReference type="PANTHER" id="PTHR33990">
    <property type="entry name" value="PROTEIN YJDN-RELATED"/>
    <property type="match status" value="1"/>
</dbReference>
<evidence type="ECO:0000313" key="2">
    <source>
        <dbReference type="EMBL" id="QGM93488.1"/>
    </source>
</evidence>
<dbReference type="Pfam" id="PF06983">
    <property type="entry name" value="3-dmu-9_3-mt"/>
    <property type="match status" value="1"/>
</dbReference>
<reference evidence="2 3" key="2">
    <citation type="journal article" date="2021" name="AMB Express">
        <title>Isolation and characterisation of Methylocystis spp. for poly-3-hydroxybutyrate production using waste methane feedstocks.</title>
        <authorList>
            <person name="Rumah B.L."/>
            <person name="Stead C.E."/>
            <person name="Claxton Stevens B.H."/>
            <person name="Minton N.P."/>
            <person name="Grosse-Honebrink A."/>
            <person name="Zhang Y."/>
        </authorList>
    </citation>
    <scope>NUCLEOTIDE SEQUENCE [LARGE SCALE GENOMIC DNA]</scope>
    <source>
        <strain evidence="2 3">BRCS1</strain>
    </source>
</reference>
<sequence>MGNQSQGAAMPSKVRTCIAFKDQAEEAARFYVSVIPDSVFEGVFRLQPDGPALLVSFTLAGTPYQALNMGRDTIHNEAFSISVMTKDQRETDALWDKLLAGGGAEIECSWLKDRYGIHWQIVPEALPRMFTDDDRAAAGRAFQAMLGMRKIDLAAVEAAFRGVAP</sequence>
<accession>A0ABX6EFB5</accession>
<dbReference type="Gene3D" id="3.10.180.10">
    <property type="entry name" value="2,3-Dihydroxybiphenyl 1,2-Dioxygenase, domain 1"/>
    <property type="match status" value="1"/>
</dbReference>
<dbReference type="InterPro" id="IPR029068">
    <property type="entry name" value="Glyas_Bleomycin-R_OHBP_Dase"/>
</dbReference>
<organism evidence="2 3">
    <name type="scientific">Methylocystis rosea</name>
    <dbReference type="NCBI Taxonomy" id="173366"/>
    <lineage>
        <taxon>Bacteria</taxon>
        <taxon>Pseudomonadati</taxon>
        <taxon>Pseudomonadota</taxon>
        <taxon>Alphaproteobacteria</taxon>
        <taxon>Hyphomicrobiales</taxon>
        <taxon>Methylocystaceae</taxon>
        <taxon>Methylocystis</taxon>
    </lineage>
</organism>
<gene>
    <name evidence="2" type="ORF">F7D13_05320</name>
</gene>